<keyword evidence="4" id="KW-0564">Palmitate</keyword>
<dbReference type="PROSITE" id="PS51257">
    <property type="entry name" value="PROKAR_LIPOPROTEIN"/>
    <property type="match status" value="1"/>
</dbReference>
<evidence type="ECO:0000256" key="2">
    <source>
        <dbReference type="ARBA" id="ARBA00022729"/>
    </source>
</evidence>
<dbReference type="AlphaFoldDB" id="A8MLJ2"/>
<keyword evidence="2" id="KW-0732">Signal</keyword>
<evidence type="ECO:0000256" key="7">
    <source>
        <dbReference type="PIRSR" id="PIRSR002854-1"/>
    </source>
</evidence>
<dbReference type="PANTHER" id="PTHR30429">
    <property type="entry name" value="D-METHIONINE-BINDING LIPOPROTEIN METQ"/>
    <property type="match status" value="1"/>
</dbReference>
<sequence length="283" mass="30789">MKNNKKNILFWLIGILTVSLVLTSCGKAPSENANTNSDAPTENKPSVLTVGATPEPHAQILKVVEPLLKKEGVELKIIEFTDYILPNLALSGGEIDANFFQHAPYMESFIASNKVKLESVAKIHVEPLGLYSKKINDFSELADGAKISIPNDPTNGGRALILLEANGLIKLKENAGLEATEKDVVENPKKLTFVPLEAPQLPRSLEDVDASVINTNYALEAGLNPLNDALILENEDSPYANILVVTPEHSKDENITKLIKALTSPEVKNFINDKYKGAIIPAF</sequence>
<dbReference type="PIRSF" id="PIRSF002854">
    <property type="entry name" value="MetQ"/>
    <property type="match status" value="1"/>
</dbReference>
<dbReference type="Pfam" id="PF03180">
    <property type="entry name" value="Lipoprotein_9"/>
    <property type="match status" value="1"/>
</dbReference>
<evidence type="ECO:0000256" key="5">
    <source>
        <dbReference type="ARBA" id="ARBA00023288"/>
    </source>
</evidence>
<evidence type="ECO:0000313" key="8">
    <source>
        <dbReference type="EMBL" id="ABW18106.1"/>
    </source>
</evidence>
<proteinExistence type="inferred from homology"/>
<gene>
    <name evidence="8" type="ordered locus">Clos_0544</name>
</gene>
<dbReference type="RefSeq" id="WP_012158420.1">
    <property type="nucleotide sequence ID" value="NC_009922.1"/>
</dbReference>
<evidence type="ECO:0000256" key="1">
    <source>
        <dbReference type="ARBA" id="ARBA00004635"/>
    </source>
</evidence>
<evidence type="ECO:0000256" key="6">
    <source>
        <dbReference type="PIRNR" id="PIRNR002854"/>
    </source>
</evidence>
<evidence type="ECO:0000256" key="3">
    <source>
        <dbReference type="ARBA" id="ARBA00023136"/>
    </source>
</evidence>
<keyword evidence="3" id="KW-0472">Membrane</keyword>
<dbReference type="GO" id="GO:0016020">
    <property type="term" value="C:membrane"/>
    <property type="evidence" value="ECO:0007669"/>
    <property type="project" value="UniProtKB-SubCell"/>
</dbReference>
<dbReference type="STRING" id="350688.Clos_0544"/>
<dbReference type="Proteomes" id="UP000000269">
    <property type="component" value="Chromosome"/>
</dbReference>
<dbReference type="CDD" id="cd13597">
    <property type="entry name" value="PBP2_lipoprotein_Tp32"/>
    <property type="match status" value="1"/>
</dbReference>
<reference evidence="9" key="1">
    <citation type="submission" date="2007-10" db="EMBL/GenBank/DDBJ databases">
        <title>Complete genome of Alkaliphilus oremlandii OhILAs.</title>
        <authorList>
            <person name="Copeland A."/>
            <person name="Lucas S."/>
            <person name="Lapidus A."/>
            <person name="Barry K."/>
            <person name="Detter J.C."/>
            <person name="Glavina del Rio T."/>
            <person name="Hammon N."/>
            <person name="Israni S."/>
            <person name="Dalin E."/>
            <person name="Tice H."/>
            <person name="Pitluck S."/>
            <person name="Chain P."/>
            <person name="Malfatti S."/>
            <person name="Shin M."/>
            <person name="Vergez L."/>
            <person name="Schmutz J."/>
            <person name="Larimer F."/>
            <person name="Land M."/>
            <person name="Hauser L."/>
            <person name="Kyrpides N."/>
            <person name="Mikhailova N."/>
            <person name="Stolz J.F."/>
            <person name="Dawson A."/>
            <person name="Fisher E."/>
            <person name="Crable B."/>
            <person name="Perera E."/>
            <person name="Lisak J."/>
            <person name="Ranganathan M."/>
            <person name="Basu P."/>
            <person name="Richardson P."/>
        </authorList>
    </citation>
    <scope>NUCLEOTIDE SEQUENCE [LARGE SCALE GENOMIC DNA]</scope>
    <source>
        <strain evidence="9">OhILAs</strain>
    </source>
</reference>
<protein>
    <recommendedName>
        <fullName evidence="6">Lipoprotein</fullName>
    </recommendedName>
</protein>
<dbReference type="Gene3D" id="3.40.190.10">
    <property type="entry name" value="Periplasmic binding protein-like II"/>
    <property type="match status" value="2"/>
</dbReference>
<accession>A8MLJ2</accession>
<dbReference type="eggNOG" id="COG1464">
    <property type="taxonomic scope" value="Bacteria"/>
</dbReference>
<keyword evidence="9" id="KW-1185">Reference proteome</keyword>
<dbReference type="SUPFAM" id="SSF53850">
    <property type="entry name" value="Periplasmic binding protein-like II"/>
    <property type="match status" value="1"/>
</dbReference>
<evidence type="ECO:0000313" key="9">
    <source>
        <dbReference type="Proteomes" id="UP000000269"/>
    </source>
</evidence>
<comment type="subcellular location">
    <subcellularLocation>
        <location evidence="1">Membrane</location>
        <topology evidence="1">Lipid-anchor</topology>
    </subcellularLocation>
</comment>
<comment type="similarity">
    <text evidence="6">Belongs to the nlpA lipoprotein family.</text>
</comment>
<name>A8MLJ2_ALKOO</name>
<dbReference type="OrthoDB" id="9812878at2"/>
<evidence type="ECO:0000256" key="4">
    <source>
        <dbReference type="ARBA" id="ARBA00023139"/>
    </source>
</evidence>
<dbReference type="EMBL" id="CP000853">
    <property type="protein sequence ID" value="ABW18106.1"/>
    <property type="molecule type" value="Genomic_DNA"/>
</dbReference>
<organism evidence="8 9">
    <name type="scientific">Alkaliphilus oremlandii (strain OhILAs)</name>
    <name type="common">Clostridium oremlandii (strain OhILAs)</name>
    <dbReference type="NCBI Taxonomy" id="350688"/>
    <lineage>
        <taxon>Bacteria</taxon>
        <taxon>Bacillati</taxon>
        <taxon>Bacillota</taxon>
        <taxon>Clostridia</taxon>
        <taxon>Peptostreptococcales</taxon>
        <taxon>Natronincolaceae</taxon>
        <taxon>Alkaliphilus</taxon>
    </lineage>
</organism>
<feature type="lipid moiety-binding region" description="S-diacylglycerol cysteine" evidence="7">
    <location>
        <position position="25"/>
    </location>
</feature>
<dbReference type="PANTHER" id="PTHR30429:SF0">
    <property type="entry name" value="METHIONINE-BINDING LIPOPROTEIN METQ"/>
    <property type="match status" value="1"/>
</dbReference>
<keyword evidence="5 6" id="KW-0449">Lipoprotein</keyword>
<dbReference type="HOGENOM" id="CLU_067080_0_0_9"/>
<dbReference type="InterPro" id="IPR004872">
    <property type="entry name" value="Lipoprotein_NlpA"/>
</dbReference>
<dbReference type="KEGG" id="aoe:Clos_0544"/>